<dbReference type="Proteomes" id="UP001175261">
    <property type="component" value="Unassembled WGS sequence"/>
</dbReference>
<dbReference type="PROSITE" id="PS51891">
    <property type="entry name" value="CENP_V_GFA"/>
    <property type="match status" value="1"/>
</dbReference>
<reference evidence="5" key="1">
    <citation type="submission" date="2022-10" db="EMBL/GenBank/DDBJ databases">
        <title>Determination and structural analysis of whole genome sequence of Sarocladium strictum F4-1.</title>
        <authorList>
            <person name="Hu L."/>
            <person name="Jiang Y."/>
        </authorList>
    </citation>
    <scope>NUCLEOTIDE SEQUENCE</scope>
    <source>
        <strain evidence="5">F4-1</strain>
    </source>
</reference>
<sequence length="140" mass="15614">MSDAEIPSITYRGNCHCGLVKLSATLPDIRRGKVVSCNCSICTKNGYLFVYPKVGDVVMHSGEDSLTSYRFGGAKKQHKFCSVCGTSILIDFSEAEREIERTVTAINLRTFVDIEDMMSELNLVNVDGKRRLQPPYQVPM</sequence>
<dbReference type="GO" id="GO:0016846">
    <property type="term" value="F:carbon-sulfur lyase activity"/>
    <property type="evidence" value="ECO:0007669"/>
    <property type="project" value="InterPro"/>
</dbReference>
<name>A0AA39GIQ9_SARSR</name>
<evidence type="ECO:0000256" key="3">
    <source>
        <dbReference type="ARBA" id="ARBA00022833"/>
    </source>
</evidence>
<feature type="domain" description="CENP-V/GFA" evidence="4">
    <location>
        <begin position="11"/>
        <end position="127"/>
    </location>
</feature>
<dbReference type="EMBL" id="JAPDFR010000003">
    <property type="protein sequence ID" value="KAK0388117.1"/>
    <property type="molecule type" value="Genomic_DNA"/>
</dbReference>
<dbReference type="Pfam" id="PF04828">
    <property type="entry name" value="GFA"/>
    <property type="match status" value="1"/>
</dbReference>
<protein>
    <recommendedName>
        <fullName evidence="4">CENP-V/GFA domain-containing protein</fullName>
    </recommendedName>
</protein>
<keyword evidence="3" id="KW-0862">Zinc</keyword>
<evidence type="ECO:0000313" key="6">
    <source>
        <dbReference type="Proteomes" id="UP001175261"/>
    </source>
</evidence>
<gene>
    <name evidence="5" type="ORF">NLU13_4361</name>
</gene>
<dbReference type="AlphaFoldDB" id="A0AA39GIQ9"/>
<dbReference type="InterPro" id="IPR052355">
    <property type="entry name" value="CENP-V-like"/>
</dbReference>
<dbReference type="GO" id="GO:0046872">
    <property type="term" value="F:metal ion binding"/>
    <property type="evidence" value="ECO:0007669"/>
    <property type="project" value="UniProtKB-KW"/>
</dbReference>
<comment type="similarity">
    <text evidence="1">Belongs to the Gfa family.</text>
</comment>
<dbReference type="SUPFAM" id="SSF51316">
    <property type="entry name" value="Mss4-like"/>
    <property type="match status" value="1"/>
</dbReference>
<dbReference type="InterPro" id="IPR011057">
    <property type="entry name" value="Mss4-like_sf"/>
</dbReference>
<organism evidence="5 6">
    <name type="scientific">Sarocladium strictum</name>
    <name type="common">Black bundle disease fungus</name>
    <name type="synonym">Acremonium strictum</name>
    <dbReference type="NCBI Taxonomy" id="5046"/>
    <lineage>
        <taxon>Eukaryota</taxon>
        <taxon>Fungi</taxon>
        <taxon>Dikarya</taxon>
        <taxon>Ascomycota</taxon>
        <taxon>Pezizomycotina</taxon>
        <taxon>Sordariomycetes</taxon>
        <taxon>Hypocreomycetidae</taxon>
        <taxon>Hypocreales</taxon>
        <taxon>Sarocladiaceae</taxon>
        <taxon>Sarocladium</taxon>
    </lineage>
</organism>
<evidence type="ECO:0000256" key="2">
    <source>
        <dbReference type="ARBA" id="ARBA00022723"/>
    </source>
</evidence>
<proteinExistence type="inferred from homology"/>
<dbReference type="Gene3D" id="2.170.150.70">
    <property type="match status" value="1"/>
</dbReference>
<evidence type="ECO:0000256" key="1">
    <source>
        <dbReference type="ARBA" id="ARBA00005495"/>
    </source>
</evidence>
<comment type="caution">
    <text evidence="5">The sequence shown here is derived from an EMBL/GenBank/DDBJ whole genome shotgun (WGS) entry which is preliminary data.</text>
</comment>
<dbReference type="PANTHER" id="PTHR28620">
    <property type="entry name" value="CENTROMERE PROTEIN V"/>
    <property type="match status" value="1"/>
</dbReference>
<dbReference type="PANTHER" id="PTHR28620:SF1">
    <property type="entry name" value="CENP-V_GFA DOMAIN-CONTAINING PROTEIN"/>
    <property type="match status" value="1"/>
</dbReference>
<dbReference type="InterPro" id="IPR006913">
    <property type="entry name" value="CENP-V/GFA"/>
</dbReference>
<accession>A0AA39GIQ9</accession>
<keyword evidence="6" id="KW-1185">Reference proteome</keyword>
<keyword evidence="2" id="KW-0479">Metal-binding</keyword>
<evidence type="ECO:0000259" key="4">
    <source>
        <dbReference type="PROSITE" id="PS51891"/>
    </source>
</evidence>
<evidence type="ECO:0000313" key="5">
    <source>
        <dbReference type="EMBL" id="KAK0388117.1"/>
    </source>
</evidence>